<evidence type="ECO:0000256" key="1">
    <source>
        <dbReference type="SAM" id="SignalP"/>
    </source>
</evidence>
<sequence>MNFVKPHLVASLLVASGLVLAAASSSQSANSPLFSDLDQFVLFTEEEMTFEQDVQISSGDLGANGKLDIQKEVTINGNLFADKIAIDKDSQVNGNASYNRLDIKKESKILGTQTEPVQLPIAPLPEIPSFAVGTQDFKFAGQNNALATGSYRDVTVEKDGRLILNGSTYNFRKLELKENSILIFSSPTILNVKEELRAQQNVSIVPAANNLQPTDLEVRYVGTKPIEFGKRVFLNFKLMAPEASVQIGEETTLRGQILARKIRIKKDSVVSRELSGVKIAKQEEIITDPGGGVYPINILLVSLTPDATLEDALKVAQSINGRIVGNVSSINLYQIEVQTRTIEELEDIINTVRSRTDLKLDGVFRDYLLPIDV</sequence>
<dbReference type="AlphaFoldDB" id="A0A1G2CK58"/>
<keyword evidence="1" id="KW-0732">Signal</keyword>
<name>A0A1G2CK58_9BACT</name>
<feature type="signal peptide" evidence="1">
    <location>
        <begin position="1"/>
        <end position="21"/>
    </location>
</feature>
<accession>A0A1G2CK58</accession>
<comment type="caution">
    <text evidence="2">The sequence shown here is derived from an EMBL/GenBank/DDBJ whole genome shotgun (WGS) entry which is preliminary data.</text>
</comment>
<dbReference type="Proteomes" id="UP000179281">
    <property type="component" value="Unassembled WGS sequence"/>
</dbReference>
<organism evidence="2 3">
    <name type="scientific">Candidatus Liptonbacteria bacterium RIFCSPLOWO2_12_FULL_60_15</name>
    <dbReference type="NCBI Taxonomy" id="1798653"/>
    <lineage>
        <taxon>Bacteria</taxon>
        <taxon>Candidatus Liptoniibacteriota</taxon>
    </lineage>
</organism>
<evidence type="ECO:0000313" key="3">
    <source>
        <dbReference type="Proteomes" id="UP000179281"/>
    </source>
</evidence>
<protein>
    <submittedName>
        <fullName evidence="2">Uncharacterized protein</fullName>
    </submittedName>
</protein>
<proteinExistence type="predicted"/>
<evidence type="ECO:0000313" key="2">
    <source>
        <dbReference type="EMBL" id="OGZ01793.1"/>
    </source>
</evidence>
<dbReference type="EMBL" id="MHLD01000038">
    <property type="protein sequence ID" value="OGZ01793.1"/>
    <property type="molecule type" value="Genomic_DNA"/>
</dbReference>
<dbReference type="STRING" id="1798653.A3G64_00285"/>
<reference evidence="2 3" key="1">
    <citation type="journal article" date="2016" name="Nat. Commun.">
        <title>Thousands of microbial genomes shed light on interconnected biogeochemical processes in an aquifer system.</title>
        <authorList>
            <person name="Anantharaman K."/>
            <person name="Brown C.T."/>
            <person name="Hug L.A."/>
            <person name="Sharon I."/>
            <person name="Castelle C.J."/>
            <person name="Probst A.J."/>
            <person name="Thomas B.C."/>
            <person name="Singh A."/>
            <person name="Wilkins M.J."/>
            <person name="Karaoz U."/>
            <person name="Brodie E.L."/>
            <person name="Williams K.H."/>
            <person name="Hubbard S.S."/>
            <person name="Banfield J.F."/>
        </authorList>
    </citation>
    <scope>NUCLEOTIDE SEQUENCE [LARGE SCALE GENOMIC DNA]</scope>
</reference>
<gene>
    <name evidence="2" type="ORF">A3G64_00285</name>
</gene>
<feature type="chain" id="PRO_5009582348" evidence="1">
    <location>
        <begin position="22"/>
        <end position="373"/>
    </location>
</feature>